<evidence type="ECO:0000313" key="2">
    <source>
        <dbReference type="Proteomes" id="UP000004995"/>
    </source>
</evidence>
<dbReference type="HOGENOM" id="CLU_2744867_0_0_1"/>
<organism evidence="1 2">
    <name type="scientific">Setaria italica</name>
    <name type="common">Foxtail millet</name>
    <name type="synonym">Panicum italicum</name>
    <dbReference type="NCBI Taxonomy" id="4555"/>
    <lineage>
        <taxon>Eukaryota</taxon>
        <taxon>Viridiplantae</taxon>
        <taxon>Streptophyta</taxon>
        <taxon>Embryophyta</taxon>
        <taxon>Tracheophyta</taxon>
        <taxon>Spermatophyta</taxon>
        <taxon>Magnoliopsida</taxon>
        <taxon>Liliopsida</taxon>
        <taxon>Poales</taxon>
        <taxon>Poaceae</taxon>
        <taxon>PACMAD clade</taxon>
        <taxon>Panicoideae</taxon>
        <taxon>Panicodae</taxon>
        <taxon>Paniceae</taxon>
        <taxon>Cenchrinae</taxon>
        <taxon>Setaria</taxon>
    </lineage>
</organism>
<keyword evidence="2" id="KW-1185">Reference proteome</keyword>
<reference evidence="1" key="2">
    <citation type="submission" date="2018-08" db="UniProtKB">
        <authorList>
            <consortium name="EnsemblPlants"/>
        </authorList>
    </citation>
    <scope>IDENTIFICATION</scope>
    <source>
        <strain evidence="1">Yugu1</strain>
    </source>
</reference>
<dbReference type="EnsemblPlants" id="KQL02531">
    <property type="protein sequence ID" value="KQL02531"/>
    <property type="gene ID" value="SETIT_014916mg"/>
</dbReference>
<evidence type="ECO:0000313" key="1">
    <source>
        <dbReference type="EnsemblPlants" id="KQL02531"/>
    </source>
</evidence>
<dbReference type="Proteomes" id="UP000004995">
    <property type="component" value="Unassembled WGS sequence"/>
</dbReference>
<dbReference type="InParanoid" id="K3YKZ5"/>
<reference evidence="2" key="1">
    <citation type="journal article" date="2012" name="Nat. Biotechnol.">
        <title>Reference genome sequence of the model plant Setaria.</title>
        <authorList>
            <person name="Bennetzen J.L."/>
            <person name="Schmutz J."/>
            <person name="Wang H."/>
            <person name="Percifield R."/>
            <person name="Hawkins J."/>
            <person name="Pontaroli A.C."/>
            <person name="Estep M."/>
            <person name="Feng L."/>
            <person name="Vaughn J.N."/>
            <person name="Grimwood J."/>
            <person name="Jenkins J."/>
            <person name="Barry K."/>
            <person name="Lindquist E."/>
            <person name="Hellsten U."/>
            <person name="Deshpande S."/>
            <person name="Wang X."/>
            <person name="Wu X."/>
            <person name="Mitros T."/>
            <person name="Triplett J."/>
            <person name="Yang X."/>
            <person name="Ye C.Y."/>
            <person name="Mauro-Herrera M."/>
            <person name="Wang L."/>
            <person name="Li P."/>
            <person name="Sharma M."/>
            <person name="Sharma R."/>
            <person name="Ronald P.C."/>
            <person name="Panaud O."/>
            <person name="Kellogg E.A."/>
            <person name="Brutnell T.P."/>
            <person name="Doust A.N."/>
            <person name="Tuskan G.A."/>
            <person name="Rokhsar D."/>
            <person name="Devos K.M."/>
        </authorList>
    </citation>
    <scope>NUCLEOTIDE SEQUENCE [LARGE SCALE GENOMIC DNA]</scope>
    <source>
        <strain evidence="2">cv. Yugu1</strain>
    </source>
</reference>
<proteinExistence type="predicted"/>
<dbReference type="AlphaFoldDB" id="K3YKZ5"/>
<dbReference type="EMBL" id="AGNK02003984">
    <property type="status" value="NOT_ANNOTATED_CDS"/>
    <property type="molecule type" value="Genomic_DNA"/>
</dbReference>
<dbReference type="STRING" id="4555.K3YKZ5"/>
<sequence>MMKKDLGIGSEVGFSKNAETVKRSPVLPAMNHKSGIIHGYRRQPGSLAVDSWYLPSKLDL</sequence>
<name>K3YKZ5_SETIT</name>
<dbReference type="Gramene" id="KQL02531">
    <property type="protein sequence ID" value="KQL02531"/>
    <property type="gene ID" value="SETIT_014916mg"/>
</dbReference>
<protein>
    <submittedName>
        <fullName evidence="1">Uncharacterized protein</fullName>
    </submittedName>
</protein>
<accession>K3YKZ5</accession>